<dbReference type="Gene3D" id="1.10.510.10">
    <property type="entry name" value="Transferase(Phosphotransferase) domain 1"/>
    <property type="match status" value="1"/>
</dbReference>
<dbReference type="GO" id="GO:1902749">
    <property type="term" value="P:regulation of cell cycle G2/M phase transition"/>
    <property type="evidence" value="ECO:0007669"/>
    <property type="project" value="TreeGrafter"/>
</dbReference>
<dbReference type="PROSITE" id="PS00107">
    <property type="entry name" value="PROTEIN_KINASE_ATP"/>
    <property type="match status" value="1"/>
</dbReference>
<dbReference type="Gene3D" id="1.25.10.10">
    <property type="entry name" value="Leucine-rich Repeat Variant"/>
    <property type="match status" value="1"/>
</dbReference>
<dbReference type="InterPro" id="IPR016024">
    <property type="entry name" value="ARM-type_fold"/>
</dbReference>
<feature type="domain" description="Protein kinase" evidence="19">
    <location>
        <begin position="552"/>
        <end position="820"/>
    </location>
</feature>
<dbReference type="PANTHER" id="PTHR43671:SF92">
    <property type="entry name" value="SERINE_THREONINE-PROTEIN KINASE NEK10"/>
    <property type="match status" value="1"/>
</dbReference>
<sequence>MKLHSYLAVQNNYYCQLETEVEPQVTHGNKGGRLKMSNSVRKVRQGEKLPLRSRGTQSKASHDLRRLQSLLAKSSPKQEAAVLSHSKARSGGANRSGPHPPKDTSRHRSESDINSEVSELEKFSITYKDQRCFSSHPLHTLFSDILTSLVKNRLCSEWIDHAPPENVLRVLICLRLLIRDPHHQKILHQLQGVSLLARYLESVTAMYISCGEQAFAVQKLVTMTYMFQKLSAVENQRVWVTESGAHRTLVKLLSTTDSSVLLGALLALNTLAESPECKEEIGELPIVENLLMILQEYDLLSKRLSAELLRLLSPVWQVRDQVRELEGLPVLLSLLYGQHLKLLWSVAWVLVQLCEDPDTRTEIRSWGGVQQLLRLLNSDRQYVSDRSSIETLSSANAAGRIQRQHIREELSPQEEVDNTTALQSACCTVLTELSLDDTSAHHIVQENGVYIITKLILPKNSGPNVTSLQCYAFRTLRFLFSMERNRHLFKRLFPTDLFELFIDVGHYVRDLGAYEGLQTKVSLYSEEELDSLKESIEAVDQNRPPLKVINGYSILDHLGTGAFGSVFKVRKQSGQNLLALKEVNLHNPAFGKDKKSRDSNVEKIISELTIIKEQMTHPNVVKYYKTFLEGDRLYIVMELIEGVPLAEHFSSLKEKQQQFTEDRIWNIFIQMCLALRYLHKEKRIVHRDLSPNNIMLGEKDKVTITDFGLAKQKQENSKLTSVVGTILYSCPEVVKNEPYGEKADVWALGCILYQMAALQPPFYSSNMLSLASKIVEASYEPIEEGAFSERVTDMIGWCLSPDADQRPDIVGVSSRISDLMMRLMDGLYTSQNALERRAERDRKRAQKYFLERHTCRRNCCHSDLPQEKSLLNAECPTPRSSAASSSNHRGQNISQDESSDVDVEPCDTKIDTSAVTGNHYGLKSSPCVTPDQMISGLDHAAAKIKSRPGSAGLCVSQKKVRLIDDPIQRLLTQLHKIIYITQLPPAPHHNIKRRVVERFKKSLFHCGSDPYNLRVELSKLLQASPELMESGSTSSDWFPLIRHFTGDHNAADSTGDGNLKEGVTYQQMQGIIEELLEESSYYEETHSRISEKRNDQDNK</sequence>
<dbReference type="PROSITE" id="PS50011">
    <property type="entry name" value="PROTEIN_KINASE_DOM"/>
    <property type="match status" value="1"/>
</dbReference>
<keyword evidence="10" id="KW-0460">Magnesium</keyword>
<evidence type="ECO:0000313" key="21">
    <source>
        <dbReference type="Proteomes" id="UP000472265"/>
    </source>
</evidence>
<dbReference type="InterPro" id="IPR011009">
    <property type="entry name" value="Kinase-like_dom_sf"/>
</dbReference>
<dbReference type="GO" id="GO:0005524">
    <property type="term" value="F:ATP binding"/>
    <property type="evidence" value="ECO:0007669"/>
    <property type="project" value="UniProtKB-UniRule"/>
</dbReference>
<evidence type="ECO:0000256" key="8">
    <source>
        <dbReference type="ARBA" id="ARBA00022777"/>
    </source>
</evidence>
<dbReference type="OrthoDB" id="248923at2759"/>
<keyword evidence="6" id="KW-0479">Metal-binding</keyword>
<evidence type="ECO:0000256" key="16">
    <source>
        <dbReference type="ARBA" id="ARBA00075649"/>
    </source>
</evidence>
<evidence type="ECO:0000256" key="15">
    <source>
        <dbReference type="ARBA" id="ARBA00073379"/>
    </source>
</evidence>
<comment type="subunit">
    <text evidence="14">Interacts with RAF1 and MAP2K1; the interaction is direct with RAF1 and required for ERK1/2-signaling pathway activation in response to UV irradiation.</text>
</comment>
<keyword evidence="9 17" id="KW-0067">ATP-binding</keyword>
<evidence type="ECO:0000259" key="19">
    <source>
        <dbReference type="PROSITE" id="PS50011"/>
    </source>
</evidence>
<dbReference type="FunFam" id="3.30.200.20:FF:000339">
    <property type="entry name" value="serine/threonine-protein kinase Nek10"/>
    <property type="match status" value="1"/>
</dbReference>
<dbReference type="FunFam" id="1.25.10.10:FF:000612">
    <property type="entry name" value="Serine/threonine-protein kinase Nek10"/>
    <property type="match status" value="1"/>
</dbReference>
<dbReference type="Proteomes" id="UP000472265">
    <property type="component" value="Chromosome 17"/>
</dbReference>
<reference evidence="20" key="2">
    <citation type="submission" date="2025-08" db="UniProtKB">
        <authorList>
            <consortium name="Ensembl"/>
        </authorList>
    </citation>
    <scope>IDENTIFICATION</scope>
</reference>
<dbReference type="PANTHER" id="PTHR43671">
    <property type="entry name" value="SERINE/THREONINE-PROTEIN KINASE NEK"/>
    <property type="match status" value="1"/>
</dbReference>
<evidence type="ECO:0000256" key="6">
    <source>
        <dbReference type="ARBA" id="ARBA00022723"/>
    </source>
</evidence>
<dbReference type="InterPro" id="IPR011989">
    <property type="entry name" value="ARM-like"/>
</dbReference>
<comment type="similarity">
    <text evidence="2">Belongs to the protein kinase superfamily. NEK Ser/Thr protein kinase family. NIMA subfamily.</text>
</comment>
<feature type="compositionally biased region" description="Polar residues" evidence="18">
    <location>
        <begin position="878"/>
        <end position="896"/>
    </location>
</feature>
<dbReference type="GO" id="GO:0004674">
    <property type="term" value="F:protein serine/threonine kinase activity"/>
    <property type="evidence" value="ECO:0007669"/>
    <property type="project" value="UniProtKB-KW"/>
</dbReference>
<feature type="binding site" evidence="17">
    <location>
        <position position="581"/>
    </location>
    <ligand>
        <name>ATP</name>
        <dbReference type="ChEBI" id="CHEBI:30616"/>
    </ligand>
</feature>
<dbReference type="GeneID" id="115567048"/>
<feature type="compositionally biased region" description="Basic and acidic residues" evidence="18">
    <location>
        <begin position="100"/>
        <end position="111"/>
    </location>
</feature>
<accession>A0A671WFL2</accession>
<gene>
    <name evidence="20" type="primary">NEK10</name>
    <name evidence="20" type="synonym">nek10</name>
</gene>
<evidence type="ECO:0000256" key="9">
    <source>
        <dbReference type="ARBA" id="ARBA00022840"/>
    </source>
</evidence>
<evidence type="ECO:0000256" key="3">
    <source>
        <dbReference type="ARBA" id="ARBA00012513"/>
    </source>
</evidence>
<comment type="cofactor">
    <cofactor evidence="1">
        <name>Mg(2+)</name>
        <dbReference type="ChEBI" id="CHEBI:18420"/>
    </cofactor>
</comment>
<evidence type="ECO:0000256" key="7">
    <source>
        <dbReference type="ARBA" id="ARBA00022741"/>
    </source>
</evidence>
<reference evidence="20" key="3">
    <citation type="submission" date="2025-09" db="UniProtKB">
        <authorList>
            <consortium name="Ensembl"/>
        </authorList>
    </citation>
    <scope>IDENTIFICATION</scope>
</reference>
<dbReference type="SUPFAM" id="SSF56112">
    <property type="entry name" value="Protein kinase-like (PK-like)"/>
    <property type="match status" value="1"/>
</dbReference>
<protein>
    <recommendedName>
        <fullName evidence="15">Serine/threonine-protein kinase Nek10</fullName>
        <ecNumber evidence="3">2.7.11.1</ecNumber>
    </recommendedName>
    <alternativeName>
        <fullName evidence="16">Never in mitosis A-related kinase 10</fullName>
    </alternativeName>
</protein>
<dbReference type="GO" id="GO:0046872">
    <property type="term" value="F:metal ion binding"/>
    <property type="evidence" value="ECO:0007669"/>
    <property type="project" value="UniProtKB-KW"/>
</dbReference>
<keyword evidence="11" id="KW-0175">Coiled coil</keyword>
<comment type="catalytic activity">
    <reaction evidence="12">
        <text>L-threonyl-[protein] + ATP = O-phospho-L-threonyl-[protein] + ADP + H(+)</text>
        <dbReference type="Rhea" id="RHEA:46608"/>
        <dbReference type="Rhea" id="RHEA-COMP:11060"/>
        <dbReference type="Rhea" id="RHEA-COMP:11605"/>
        <dbReference type="ChEBI" id="CHEBI:15378"/>
        <dbReference type="ChEBI" id="CHEBI:30013"/>
        <dbReference type="ChEBI" id="CHEBI:30616"/>
        <dbReference type="ChEBI" id="CHEBI:61977"/>
        <dbReference type="ChEBI" id="CHEBI:456216"/>
        <dbReference type="EC" id="2.7.11.1"/>
    </reaction>
</comment>
<keyword evidence="5" id="KW-0808">Transferase</keyword>
<reference evidence="20" key="1">
    <citation type="submission" date="2021-04" db="EMBL/GenBank/DDBJ databases">
        <authorList>
            <consortium name="Wellcome Sanger Institute Data Sharing"/>
        </authorList>
    </citation>
    <scope>NUCLEOTIDE SEQUENCE [LARGE SCALE GENOMIC DNA]</scope>
</reference>
<dbReference type="OMA" id="VCLQLIP"/>
<evidence type="ECO:0000313" key="20">
    <source>
        <dbReference type="Ensembl" id="ENSSAUP00010037879.1"/>
    </source>
</evidence>
<evidence type="ECO:0000256" key="4">
    <source>
        <dbReference type="ARBA" id="ARBA00022527"/>
    </source>
</evidence>
<dbReference type="InterPro" id="IPR050660">
    <property type="entry name" value="NEK_Ser/Thr_kinase"/>
</dbReference>
<comment type="catalytic activity">
    <reaction evidence="13">
        <text>L-seryl-[protein] + ATP = O-phospho-L-seryl-[protein] + ADP + H(+)</text>
        <dbReference type="Rhea" id="RHEA:17989"/>
        <dbReference type="Rhea" id="RHEA-COMP:9863"/>
        <dbReference type="Rhea" id="RHEA-COMP:11604"/>
        <dbReference type="ChEBI" id="CHEBI:15378"/>
        <dbReference type="ChEBI" id="CHEBI:29999"/>
        <dbReference type="ChEBI" id="CHEBI:30616"/>
        <dbReference type="ChEBI" id="CHEBI:83421"/>
        <dbReference type="ChEBI" id="CHEBI:456216"/>
        <dbReference type="EC" id="2.7.11.1"/>
    </reaction>
</comment>
<evidence type="ECO:0000256" key="10">
    <source>
        <dbReference type="ARBA" id="ARBA00022842"/>
    </source>
</evidence>
<dbReference type="FunFam" id="1.10.510.10:FF:001213">
    <property type="entry name" value="serine/threonine-protein kinase Nek10"/>
    <property type="match status" value="1"/>
</dbReference>
<dbReference type="InterPro" id="IPR008266">
    <property type="entry name" value="Tyr_kinase_AS"/>
</dbReference>
<keyword evidence="21" id="KW-1185">Reference proteome</keyword>
<evidence type="ECO:0000256" key="1">
    <source>
        <dbReference type="ARBA" id="ARBA00001946"/>
    </source>
</evidence>
<feature type="region of interest" description="Disordered" evidence="18">
    <location>
        <begin position="26"/>
        <end position="115"/>
    </location>
</feature>
<evidence type="ECO:0000256" key="13">
    <source>
        <dbReference type="ARBA" id="ARBA00048679"/>
    </source>
</evidence>
<dbReference type="SUPFAM" id="SSF48371">
    <property type="entry name" value="ARM repeat"/>
    <property type="match status" value="1"/>
</dbReference>
<evidence type="ECO:0000256" key="18">
    <source>
        <dbReference type="SAM" id="MobiDB-lite"/>
    </source>
</evidence>
<evidence type="ECO:0000256" key="5">
    <source>
        <dbReference type="ARBA" id="ARBA00022679"/>
    </source>
</evidence>
<evidence type="ECO:0000256" key="2">
    <source>
        <dbReference type="ARBA" id="ARBA00010886"/>
    </source>
</evidence>
<evidence type="ECO:0000256" key="12">
    <source>
        <dbReference type="ARBA" id="ARBA00047899"/>
    </source>
</evidence>
<organism evidence="20 21">
    <name type="scientific">Sparus aurata</name>
    <name type="common">Gilthead sea bream</name>
    <dbReference type="NCBI Taxonomy" id="8175"/>
    <lineage>
        <taxon>Eukaryota</taxon>
        <taxon>Metazoa</taxon>
        <taxon>Chordata</taxon>
        <taxon>Craniata</taxon>
        <taxon>Vertebrata</taxon>
        <taxon>Euteleostomi</taxon>
        <taxon>Actinopterygii</taxon>
        <taxon>Neopterygii</taxon>
        <taxon>Teleostei</taxon>
        <taxon>Neoteleostei</taxon>
        <taxon>Acanthomorphata</taxon>
        <taxon>Eupercaria</taxon>
        <taxon>Spariformes</taxon>
        <taxon>Sparidae</taxon>
        <taxon>Sparus</taxon>
    </lineage>
</organism>
<dbReference type="InterPro" id="IPR000225">
    <property type="entry name" value="Armadillo"/>
</dbReference>
<keyword evidence="4" id="KW-0723">Serine/threonine-protein kinase</keyword>
<keyword evidence="7 17" id="KW-0547">Nucleotide-binding</keyword>
<dbReference type="GeneTree" id="ENSGT00940000161037"/>
<dbReference type="SMART" id="SM00185">
    <property type="entry name" value="ARM"/>
    <property type="match status" value="4"/>
</dbReference>
<dbReference type="InParanoid" id="A0A671WFL2"/>
<evidence type="ECO:0000256" key="14">
    <source>
        <dbReference type="ARBA" id="ARBA00062001"/>
    </source>
</evidence>
<feature type="region of interest" description="Disordered" evidence="18">
    <location>
        <begin position="874"/>
        <end position="905"/>
    </location>
</feature>
<dbReference type="Gene3D" id="3.30.200.20">
    <property type="entry name" value="Phosphorylase Kinase, domain 1"/>
    <property type="match status" value="1"/>
</dbReference>
<dbReference type="EC" id="2.7.11.1" evidence="3"/>
<dbReference type="RefSeq" id="XP_030249081.1">
    <property type="nucleotide sequence ID" value="XM_030393221.1"/>
</dbReference>
<dbReference type="InterPro" id="IPR017441">
    <property type="entry name" value="Protein_kinase_ATP_BS"/>
</dbReference>
<name>A0A671WFL2_SPAAU</name>
<dbReference type="InterPro" id="IPR000719">
    <property type="entry name" value="Prot_kinase_dom"/>
</dbReference>
<proteinExistence type="inferred from homology"/>
<evidence type="ECO:0000256" key="17">
    <source>
        <dbReference type="PROSITE-ProRule" id="PRU10141"/>
    </source>
</evidence>
<evidence type="ECO:0000256" key="11">
    <source>
        <dbReference type="ARBA" id="ARBA00023054"/>
    </source>
</evidence>
<dbReference type="PROSITE" id="PS00109">
    <property type="entry name" value="PROTEIN_KINASE_TYR"/>
    <property type="match status" value="1"/>
</dbReference>
<dbReference type="Pfam" id="PF00069">
    <property type="entry name" value="Pkinase"/>
    <property type="match status" value="1"/>
</dbReference>
<dbReference type="AlphaFoldDB" id="A0A671WFL2"/>
<dbReference type="Ensembl" id="ENSSAUT00010039892.1">
    <property type="protein sequence ID" value="ENSSAUP00010037879.1"/>
    <property type="gene ID" value="ENSSAUG00010015986.1"/>
</dbReference>
<keyword evidence="8" id="KW-0418">Kinase</keyword>